<proteinExistence type="predicted"/>
<reference evidence="1 2" key="1">
    <citation type="submission" date="2014-04" db="EMBL/GenBank/DDBJ databases">
        <authorList>
            <consortium name="DOE Joint Genome Institute"/>
            <person name="Kuo A."/>
            <person name="Zuccaro A."/>
            <person name="Kohler A."/>
            <person name="Nagy L.G."/>
            <person name="Floudas D."/>
            <person name="Copeland A."/>
            <person name="Barry K.W."/>
            <person name="Cichocki N."/>
            <person name="Veneault-Fourrey C."/>
            <person name="LaButti K."/>
            <person name="Lindquist E.A."/>
            <person name="Lipzen A."/>
            <person name="Lundell T."/>
            <person name="Morin E."/>
            <person name="Murat C."/>
            <person name="Sun H."/>
            <person name="Tunlid A."/>
            <person name="Henrissat B."/>
            <person name="Grigoriev I.V."/>
            <person name="Hibbett D.S."/>
            <person name="Martin F."/>
            <person name="Nordberg H.P."/>
            <person name="Cantor M.N."/>
            <person name="Hua S.X."/>
        </authorList>
    </citation>
    <scope>NUCLEOTIDE SEQUENCE [LARGE SCALE GENOMIC DNA]</scope>
    <source>
        <strain evidence="1 2">MAFF 305830</strain>
    </source>
</reference>
<protein>
    <recommendedName>
        <fullName evidence="3">F-box domain-containing protein</fullName>
    </recommendedName>
</protein>
<dbReference type="OrthoDB" id="3038759at2759"/>
<organism evidence="1 2">
    <name type="scientific">Serendipita vermifera MAFF 305830</name>
    <dbReference type="NCBI Taxonomy" id="933852"/>
    <lineage>
        <taxon>Eukaryota</taxon>
        <taxon>Fungi</taxon>
        <taxon>Dikarya</taxon>
        <taxon>Basidiomycota</taxon>
        <taxon>Agaricomycotina</taxon>
        <taxon>Agaricomycetes</taxon>
        <taxon>Sebacinales</taxon>
        <taxon>Serendipitaceae</taxon>
        <taxon>Serendipita</taxon>
    </lineage>
</organism>
<dbReference type="HOGENOM" id="CLU_590735_0_0_1"/>
<name>A0A0C3AVF8_SERVB</name>
<sequence>MTGNTTINFILSFDIITLIFMEYEETAEYPLETLLLVCKTWKDWCLQSPLLWSTLNIIFETEQDAKRWASMVPKRLARSGTAAPLHITISNDYEDAHTHRGPSGASRYPVCPLITKAEGVDSYVFCYCLDRMAEYIGPIMESLAGLEGNLCHRWTTMHLHLRLMGRLVSFPALAYPTPNLRVLTLEGVNAKSGALNILPSTPSLYDLSILDSEWGKPPGVSGLTQIGPHLERLEVHRCTTDIVKVLPPVLKRLKHLVVRGDVILEARSYICPKSISAPNVTSLTVEMDLSNMKNPDNYFIVAFENVKTLGVFYDRAPRYYTSDCPEMKALLSLVSKAMNVEKLIFGDLYSPQAFLLLLSQSPWPPGLCLTATRVTVYILKSRYRRDSLIRTERDWTENEEVYAIELGDNVIADIERIKKEKNWSEDPIFALFENISFRPQAITDVLYDLEADRVIVMNDAEAS</sequence>
<reference evidence="2" key="2">
    <citation type="submission" date="2015-01" db="EMBL/GenBank/DDBJ databases">
        <title>Evolutionary Origins and Diversification of the Mycorrhizal Mutualists.</title>
        <authorList>
            <consortium name="DOE Joint Genome Institute"/>
            <consortium name="Mycorrhizal Genomics Consortium"/>
            <person name="Kohler A."/>
            <person name="Kuo A."/>
            <person name="Nagy L.G."/>
            <person name="Floudas D."/>
            <person name="Copeland A."/>
            <person name="Barry K.W."/>
            <person name="Cichocki N."/>
            <person name="Veneault-Fourrey C."/>
            <person name="LaButti K."/>
            <person name="Lindquist E.A."/>
            <person name="Lipzen A."/>
            <person name="Lundell T."/>
            <person name="Morin E."/>
            <person name="Murat C."/>
            <person name="Riley R."/>
            <person name="Ohm R."/>
            <person name="Sun H."/>
            <person name="Tunlid A."/>
            <person name="Henrissat B."/>
            <person name="Grigoriev I.V."/>
            <person name="Hibbett D.S."/>
            <person name="Martin F."/>
        </authorList>
    </citation>
    <scope>NUCLEOTIDE SEQUENCE [LARGE SCALE GENOMIC DNA]</scope>
    <source>
        <strain evidence="2">MAFF 305830</strain>
    </source>
</reference>
<gene>
    <name evidence="1" type="ORF">M408DRAFT_23581</name>
</gene>
<dbReference type="Proteomes" id="UP000054097">
    <property type="component" value="Unassembled WGS sequence"/>
</dbReference>
<dbReference type="AlphaFoldDB" id="A0A0C3AVF8"/>
<evidence type="ECO:0008006" key="3">
    <source>
        <dbReference type="Google" id="ProtNLM"/>
    </source>
</evidence>
<keyword evidence="2" id="KW-1185">Reference proteome</keyword>
<dbReference type="SUPFAM" id="SSF52047">
    <property type="entry name" value="RNI-like"/>
    <property type="match status" value="1"/>
</dbReference>
<dbReference type="EMBL" id="KN824292">
    <property type="protein sequence ID" value="KIM28525.1"/>
    <property type="molecule type" value="Genomic_DNA"/>
</dbReference>
<evidence type="ECO:0000313" key="1">
    <source>
        <dbReference type="EMBL" id="KIM28525.1"/>
    </source>
</evidence>
<evidence type="ECO:0000313" key="2">
    <source>
        <dbReference type="Proteomes" id="UP000054097"/>
    </source>
</evidence>
<accession>A0A0C3AVF8</accession>